<feature type="transmembrane region" description="Helical" evidence="1">
    <location>
        <begin position="60"/>
        <end position="81"/>
    </location>
</feature>
<dbReference type="InterPro" id="IPR045713">
    <property type="entry name" value="DUF6069"/>
</dbReference>
<evidence type="ECO:0000313" key="2">
    <source>
        <dbReference type="EMBL" id="MBP2408434.1"/>
    </source>
</evidence>
<feature type="transmembrane region" description="Helical" evidence="1">
    <location>
        <begin position="21"/>
        <end position="40"/>
    </location>
</feature>
<evidence type="ECO:0000256" key="1">
    <source>
        <dbReference type="SAM" id="Phobius"/>
    </source>
</evidence>
<reference evidence="2 3" key="1">
    <citation type="submission" date="2021-03" db="EMBL/GenBank/DDBJ databases">
        <title>Sequencing the genomes of 1000 actinobacteria strains.</title>
        <authorList>
            <person name="Klenk H.-P."/>
        </authorList>
    </citation>
    <scope>NUCLEOTIDE SEQUENCE [LARGE SCALE GENOMIC DNA]</scope>
    <source>
        <strain evidence="2 3">DSM 14564</strain>
    </source>
</reference>
<evidence type="ECO:0000313" key="3">
    <source>
        <dbReference type="Proteomes" id="UP000698222"/>
    </source>
</evidence>
<accession>A0ABS4YI66</accession>
<organism evidence="2 3">
    <name type="scientific">Brachybacterium fresconis</name>
    <dbReference type="NCBI Taxonomy" id="173363"/>
    <lineage>
        <taxon>Bacteria</taxon>
        <taxon>Bacillati</taxon>
        <taxon>Actinomycetota</taxon>
        <taxon>Actinomycetes</taxon>
        <taxon>Micrococcales</taxon>
        <taxon>Dermabacteraceae</taxon>
        <taxon>Brachybacterium</taxon>
    </lineage>
</organism>
<sequence>MHSTSTTPDTASIGHRVRPGPAVAALGAAVAVGLLVRGAATALGGLPLEVPGAGQSVGPGSVTAAALLGGAAAWLLLALLGRRPGGRARWTRLGILVLVLSLIGPVVSGAAGGVLLVLEGMHLLVGTVLILGLRRSAVPRSAAGRTVTAEAS</sequence>
<dbReference type="Proteomes" id="UP000698222">
    <property type="component" value="Unassembled WGS sequence"/>
</dbReference>
<keyword evidence="1" id="KW-0812">Transmembrane</keyword>
<dbReference type="EMBL" id="JAGIOC010000001">
    <property type="protein sequence ID" value="MBP2408434.1"/>
    <property type="molecule type" value="Genomic_DNA"/>
</dbReference>
<keyword evidence="1" id="KW-0472">Membrane</keyword>
<comment type="caution">
    <text evidence="2">The sequence shown here is derived from an EMBL/GenBank/DDBJ whole genome shotgun (WGS) entry which is preliminary data.</text>
</comment>
<protein>
    <recommendedName>
        <fullName evidence="4">Integral membrane protein</fullName>
    </recommendedName>
</protein>
<dbReference type="RefSeq" id="WP_209888932.1">
    <property type="nucleotide sequence ID" value="NZ_BAAAJV010000029.1"/>
</dbReference>
<keyword evidence="3" id="KW-1185">Reference proteome</keyword>
<keyword evidence="1" id="KW-1133">Transmembrane helix</keyword>
<dbReference type="Pfam" id="PF19545">
    <property type="entry name" value="DUF6069"/>
    <property type="match status" value="1"/>
</dbReference>
<gene>
    <name evidence="2" type="ORF">JOF44_001337</name>
</gene>
<feature type="transmembrane region" description="Helical" evidence="1">
    <location>
        <begin position="93"/>
        <end position="118"/>
    </location>
</feature>
<evidence type="ECO:0008006" key="4">
    <source>
        <dbReference type="Google" id="ProtNLM"/>
    </source>
</evidence>
<proteinExistence type="predicted"/>
<name>A0ABS4YI66_9MICO</name>